<dbReference type="GO" id="GO:0016301">
    <property type="term" value="F:kinase activity"/>
    <property type="evidence" value="ECO:0007669"/>
    <property type="project" value="UniProtKB-KW"/>
</dbReference>
<accession>A0A545ULF1</accession>
<evidence type="ECO:0000256" key="1">
    <source>
        <dbReference type="SAM" id="MobiDB-lite"/>
    </source>
</evidence>
<organism evidence="2 3">
    <name type="scientific">Cordyceps javanica</name>
    <dbReference type="NCBI Taxonomy" id="43265"/>
    <lineage>
        <taxon>Eukaryota</taxon>
        <taxon>Fungi</taxon>
        <taxon>Dikarya</taxon>
        <taxon>Ascomycota</taxon>
        <taxon>Pezizomycotina</taxon>
        <taxon>Sordariomycetes</taxon>
        <taxon>Hypocreomycetidae</taxon>
        <taxon>Hypocreales</taxon>
        <taxon>Cordycipitaceae</taxon>
        <taxon>Cordyceps</taxon>
    </lineage>
</organism>
<evidence type="ECO:0000313" key="2">
    <source>
        <dbReference type="EMBL" id="TQV90295.1"/>
    </source>
</evidence>
<proteinExistence type="predicted"/>
<protein>
    <submittedName>
        <fullName evidence="2">Protein kinase</fullName>
    </submittedName>
</protein>
<dbReference type="Proteomes" id="UP000315783">
    <property type="component" value="Unassembled WGS sequence"/>
</dbReference>
<keyword evidence="2" id="KW-0418">Kinase</keyword>
<dbReference type="EMBL" id="SPUK01000029">
    <property type="protein sequence ID" value="TQV90295.1"/>
    <property type="molecule type" value="Genomic_DNA"/>
</dbReference>
<sequence>MSLTQSKPQDPAVNAADLLTYDNRRLRQFLKEHDINSLRGVLKLSKTERSQLAEKIRDSKQFDANELSQRLADAAATPSRYTFNEYPRSPTESTGHSPLPDSTRDYEDLCRQELVEDHGHPVGTEQELLQVCDQPETSCNAIHAWLSDGPATETGARELRTVFSRQLERWWEFRISQWNNRADDHGERDGGKIAFAAYLGAKTRIYKGLGAEQLVSDESYEDTILRQWQALSAFRQRPEEQSFAAYKDTVRMRIGRHQFKRGWQMEKDVRQQDGWATLLEYLNFETRHWEQLHARAESLQPAFFEARRLLSEGLNAAQAERDACKNIVAAIREAVGPYLKAQYAAYRQKLRVDWVVELAHKMETEMSRHTKKRRLEKPLLGKAKRRVAGAHPASCPKRTERSTGTRQSARLAGLRLASTSRDLPK</sequence>
<gene>
    <name evidence="2" type="ORF">IF1G_11054</name>
</gene>
<comment type="caution">
    <text evidence="2">The sequence shown here is derived from an EMBL/GenBank/DDBJ whole genome shotgun (WGS) entry which is preliminary data.</text>
</comment>
<keyword evidence="3" id="KW-1185">Reference proteome</keyword>
<dbReference type="AlphaFoldDB" id="A0A545ULF1"/>
<reference evidence="2 3" key="1">
    <citation type="journal article" date="2019" name="Appl. Microbiol. Biotechnol.">
        <title>Genome sequence of Isaria javanica and comparative genome analysis insights into family S53 peptidase evolution in fungal entomopathogens.</title>
        <authorList>
            <person name="Lin R."/>
            <person name="Zhang X."/>
            <person name="Xin B."/>
            <person name="Zou M."/>
            <person name="Gao Y."/>
            <person name="Qin F."/>
            <person name="Hu Q."/>
            <person name="Xie B."/>
            <person name="Cheng X."/>
        </authorList>
    </citation>
    <scope>NUCLEOTIDE SEQUENCE [LARGE SCALE GENOMIC DNA]</scope>
    <source>
        <strain evidence="2 3">IJ1G</strain>
    </source>
</reference>
<evidence type="ECO:0000313" key="3">
    <source>
        <dbReference type="Proteomes" id="UP000315783"/>
    </source>
</evidence>
<feature type="region of interest" description="Disordered" evidence="1">
    <location>
        <begin position="78"/>
        <end position="102"/>
    </location>
</feature>
<keyword evidence="2" id="KW-0808">Transferase</keyword>
<feature type="region of interest" description="Disordered" evidence="1">
    <location>
        <begin position="366"/>
        <end position="425"/>
    </location>
</feature>
<name>A0A545ULF1_9HYPO</name>